<dbReference type="STRING" id="290397.Adeh_0913"/>
<dbReference type="HOGENOM" id="CLU_1438340_0_0_7"/>
<feature type="region of interest" description="Disordered" evidence="1">
    <location>
        <begin position="35"/>
        <end position="91"/>
    </location>
</feature>
<dbReference type="AlphaFoldDB" id="Q2IPF8"/>
<sequence>MSRIQRTLLAVLATAFAAGLALLGVFADRDPRGVATAEGAPPAPLAAAPEPSAPSVAPAPAPPPAATAPGAAPLRAGGVDRSPQRAMPAQRRHALASFRRELAGGMAALQQRAQRCAPPDGAGAAVVVALETVEGGIRVLDARPQAPGGATEAEVSCVRAALAGQVLPAPSAEPGRRWQLPLAIRPGV</sequence>
<feature type="compositionally biased region" description="Pro residues" evidence="1">
    <location>
        <begin position="57"/>
        <end position="66"/>
    </location>
</feature>
<reference evidence="2" key="1">
    <citation type="submission" date="2006-01" db="EMBL/GenBank/DDBJ databases">
        <title>Complete sequence of Anaeromyxobacter dehalogenans 2CP-C.</title>
        <authorList>
            <consortium name="US DOE Joint Genome Institute"/>
            <person name="Copeland A."/>
            <person name="Lucas S."/>
            <person name="Lapidus A."/>
            <person name="Barry K."/>
            <person name="Detter J.C."/>
            <person name="Glavina T."/>
            <person name="Hammon N."/>
            <person name="Israni S."/>
            <person name="Pitluck S."/>
            <person name="Brettin T."/>
            <person name="Bruce D."/>
            <person name="Han C."/>
            <person name="Tapia R."/>
            <person name="Gilna P."/>
            <person name="Kiss H."/>
            <person name="Schmutz J."/>
            <person name="Larimer F."/>
            <person name="Land M."/>
            <person name="Kyrpides N."/>
            <person name="Anderson I."/>
            <person name="Sanford R.A."/>
            <person name="Ritalahti K.M."/>
            <person name="Thomas H.S."/>
            <person name="Kirby J.R."/>
            <person name="Zhulin I.B."/>
            <person name="Loeffler F.E."/>
            <person name="Richardson P."/>
        </authorList>
    </citation>
    <scope>NUCLEOTIDE SEQUENCE</scope>
    <source>
        <strain evidence="2">2CP-C</strain>
    </source>
</reference>
<dbReference type="GO" id="GO:0016740">
    <property type="term" value="F:transferase activity"/>
    <property type="evidence" value="ECO:0007669"/>
    <property type="project" value="UniProtKB-KW"/>
</dbReference>
<keyword evidence="2" id="KW-0808">Transferase</keyword>
<accession>Q2IPF8</accession>
<dbReference type="EMBL" id="CP000251">
    <property type="protein sequence ID" value="ABC80688.1"/>
    <property type="molecule type" value="Genomic_DNA"/>
</dbReference>
<organism evidence="2 3">
    <name type="scientific">Anaeromyxobacter dehalogenans (strain 2CP-C)</name>
    <dbReference type="NCBI Taxonomy" id="290397"/>
    <lineage>
        <taxon>Bacteria</taxon>
        <taxon>Pseudomonadati</taxon>
        <taxon>Myxococcota</taxon>
        <taxon>Myxococcia</taxon>
        <taxon>Myxococcales</taxon>
        <taxon>Cystobacterineae</taxon>
        <taxon>Anaeromyxobacteraceae</taxon>
        <taxon>Anaeromyxobacter</taxon>
    </lineage>
</organism>
<evidence type="ECO:0000313" key="2">
    <source>
        <dbReference type="EMBL" id="ABC80688.1"/>
    </source>
</evidence>
<evidence type="ECO:0000313" key="3">
    <source>
        <dbReference type="Proteomes" id="UP000001935"/>
    </source>
</evidence>
<evidence type="ECO:0000256" key="1">
    <source>
        <dbReference type="SAM" id="MobiDB-lite"/>
    </source>
</evidence>
<proteinExistence type="predicted"/>
<gene>
    <name evidence="2" type="ordered locus">Adeh_0913</name>
</gene>
<dbReference type="OrthoDB" id="5526260at2"/>
<dbReference type="RefSeq" id="WP_011419971.1">
    <property type="nucleotide sequence ID" value="NC_007760.1"/>
</dbReference>
<feature type="compositionally biased region" description="Low complexity" evidence="1">
    <location>
        <begin position="35"/>
        <end position="56"/>
    </location>
</feature>
<protein>
    <submittedName>
        <fullName evidence="2">Putative dihydrolipoamide S-succinyltransferase</fullName>
    </submittedName>
</protein>
<dbReference type="Proteomes" id="UP000001935">
    <property type="component" value="Chromosome"/>
</dbReference>
<dbReference type="KEGG" id="ade:Adeh_0913"/>
<name>Q2IPF8_ANADE</name>